<dbReference type="InterPro" id="IPR011037">
    <property type="entry name" value="Pyrv_Knase-like_insert_dom_sf"/>
</dbReference>
<comment type="caution">
    <text evidence="2">The sequence shown here is derived from an EMBL/GenBank/DDBJ whole genome shotgun (WGS) entry which is preliminary data.</text>
</comment>
<dbReference type="PANTHER" id="PTHR14237">
    <property type="entry name" value="MOLYBDOPTERIN COFACTOR SULFURASE MOSC"/>
    <property type="match status" value="1"/>
</dbReference>
<evidence type="ECO:0000259" key="1">
    <source>
        <dbReference type="PROSITE" id="PS51340"/>
    </source>
</evidence>
<sequence>MVNLQSLNPLAPSVKESAVVSELRIYPIKSCRGFTVRHSYVTKKGLDLDRNWMFIGEDNKFVTIRDISELTLIDTALASAVGHKAEGSEDDLELIISIRDHPDKRVIIPARPTREWLEAHTKCEKVEIWGNETDGWVYGGEVNALIRDYMKRDVRLVYKGPTPRILRGNGAPDQLGREEATNFPDVLPVLIASEASLDELNGRLKAKGTDAITIERFRPNIVVKGGTAWSEDDWKRVRIVNRKPDSGSFLATEPSTIDIDVQAHCARCQVPNVDPNTAEKNAHEPWDTLVSYRRIDEGIKWKPCFWDVELSTKRRHSQGGHEVGSYGNDTEPHLYQRLLSLDGIVNFEIDELDSSL</sequence>
<protein>
    <recommendedName>
        <fullName evidence="1">MOSC domain-containing protein</fullName>
    </recommendedName>
</protein>
<dbReference type="PANTHER" id="PTHR14237:SF19">
    <property type="entry name" value="MITOCHONDRIAL AMIDOXIME REDUCING COMPONENT 1"/>
    <property type="match status" value="1"/>
</dbReference>
<dbReference type="InterPro" id="IPR005302">
    <property type="entry name" value="MoCF_Sase_C"/>
</dbReference>
<dbReference type="EMBL" id="JAGPXC010000010">
    <property type="protein sequence ID" value="KAH6645965.1"/>
    <property type="molecule type" value="Genomic_DNA"/>
</dbReference>
<dbReference type="GeneID" id="70132916"/>
<evidence type="ECO:0000313" key="3">
    <source>
        <dbReference type="Proteomes" id="UP000758603"/>
    </source>
</evidence>
<organism evidence="2 3">
    <name type="scientific">Truncatella angustata</name>
    <dbReference type="NCBI Taxonomy" id="152316"/>
    <lineage>
        <taxon>Eukaryota</taxon>
        <taxon>Fungi</taxon>
        <taxon>Dikarya</taxon>
        <taxon>Ascomycota</taxon>
        <taxon>Pezizomycotina</taxon>
        <taxon>Sordariomycetes</taxon>
        <taxon>Xylariomycetidae</taxon>
        <taxon>Amphisphaeriales</taxon>
        <taxon>Sporocadaceae</taxon>
        <taxon>Truncatella</taxon>
    </lineage>
</organism>
<dbReference type="Pfam" id="PF03476">
    <property type="entry name" value="MOSC_N"/>
    <property type="match status" value="1"/>
</dbReference>
<accession>A0A9P8UCA7</accession>
<reference evidence="2" key="1">
    <citation type="journal article" date="2021" name="Nat. Commun.">
        <title>Genetic determinants of endophytism in the Arabidopsis root mycobiome.</title>
        <authorList>
            <person name="Mesny F."/>
            <person name="Miyauchi S."/>
            <person name="Thiergart T."/>
            <person name="Pickel B."/>
            <person name="Atanasova L."/>
            <person name="Karlsson M."/>
            <person name="Huettel B."/>
            <person name="Barry K.W."/>
            <person name="Haridas S."/>
            <person name="Chen C."/>
            <person name="Bauer D."/>
            <person name="Andreopoulos W."/>
            <person name="Pangilinan J."/>
            <person name="LaButti K."/>
            <person name="Riley R."/>
            <person name="Lipzen A."/>
            <person name="Clum A."/>
            <person name="Drula E."/>
            <person name="Henrissat B."/>
            <person name="Kohler A."/>
            <person name="Grigoriev I.V."/>
            <person name="Martin F.M."/>
            <person name="Hacquard S."/>
        </authorList>
    </citation>
    <scope>NUCLEOTIDE SEQUENCE</scope>
    <source>
        <strain evidence="2">MPI-SDFR-AT-0073</strain>
    </source>
</reference>
<feature type="domain" description="MOSC" evidence="1">
    <location>
        <begin position="164"/>
        <end position="356"/>
    </location>
</feature>
<name>A0A9P8UCA7_9PEZI</name>
<evidence type="ECO:0000313" key="2">
    <source>
        <dbReference type="EMBL" id="KAH6645965.1"/>
    </source>
</evidence>
<dbReference type="RefSeq" id="XP_045952479.1">
    <property type="nucleotide sequence ID" value="XM_046104025.1"/>
</dbReference>
<dbReference type="OrthoDB" id="17255at2759"/>
<dbReference type="GO" id="GO:0030170">
    <property type="term" value="F:pyridoxal phosphate binding"/>
    <property type="evidence" value="ECO:0007669"/>
    <property type="project" value="InterPro"/>
</dbReference>
<dbReference type="SUPFAM" id="SSF141673">
    <property type="entry name" value="MOSC N-terminal domain-like"/>
    <property type="match status" value="1"/>
</dbReference>
<dbReference type="InterPro" id="IPR005303">
    <property type="entry name" value="MOCOS_middle"/>
</dbReference>
<dbReference type="SUPFAM" id="SSF50800">
    <property type="entry name" value="PK beta-barrel domain-like"/>
    <property type="match status" value="1"/>
</dbReference>
<dbReference type="Pfam" id="PF03473">
    <property type="entry name" value="MOSC"/>
    <property type="match status" value="1"/>
</dbReference>
<dbReference type="PROSITE" id="PS51340">
    <property type="entry name" value="MOSC"/>
    <property type="match status" value="1"/>
</dbReference>
<proteinExistence type="predicted"/>
<gene>
    <name evidence="2" type="ORF">BKA67DRAFT_582853</name>
</gene>
<dbReference type="Proteomes" id="UP000758603">
    <property type="component" value="Unassembled WGS sequence"/>
</dbReference>
<dbReference type="GO" id="GO:0030151">
    <property type="term" value="F:molybdenum ion binding"/>
    <property type="evidence" value="ECO:0007669"/>
    <property type="project" value="InterPro"/>
</dbReference>
<keyword evidence="3" id="KW-1185">Reference proteome</keyword>
<dbReference type="GO" id="GO:0003824">
    <property type="term" value="F:catalytic activity"/>
    <property type="evidence" value="ECO:0007669"/>
    <property type="project" value="InterPro"/>
</dbReference>
<dbReference type="AlphaFoldDB" id="A0A9P8UCA7"/>